<keyword evidence="2" id="KW-1185">Reference proteome</keyword>
<dbReference type="GeneID" id="9887532"/>
<dbReference type="KEGG" id="vg:9887532"/>
<evidence type="ECO:0000313" key="1">
    <source>
        <dbReference type="EMBL" id="ADO67163.1"/>
    </source>
</evidence>
<organismHost>
    <name type="scientific">Cafeteria roenbergensis</name>
    <name type="common">Marine flagellate</name>
    <dbReference type="NCBI Taxonomy" id="33653"/>
</organismHost>
<dbReference type="Proteomes" id="UP000029781">
    <property type="component" value="Segment"/>
</dbReference>
<reference evidence="1 2" key="1">
    <citation type="journal article" date="2010" name="Proc. Natl. Acad. Sci. U.S.A.">
        <title>Giant virus with a remarkable complement of genes infects marine zooplankton.</title>
        <authorList>
            <person name="Fischer M.G."/>
            <person name="Allen M.J."/>
            <person name="Wilson W.H."/>
            <person name="Suttle C.A."/>
        </authorList>
    </citation>
    <scope>NUCLEOTIDE SEQUENCE [LARGE SCALE GENOMIC DNA]</scope>
    <source>
        <strain evidence="1 2">BV-PW1</strain>
    </source>
</reference>
<gene>
    <name evidence="1" type="ORF">crov130</name>
</gene>
<name>E3T4Q0_CROVB</name>
<dbReference type="RefSeq" id="YP_003969762.1">
    <property type="nucleotide sequence ID" value="NC_014637.1"/>
</dbReference>
<dbReference type="EMBL" id="GU244497">
    <property type="protein sequence ID" value="ADO67163.1"/>
    <property type="molecule type" value="Genomic_DNA"/>
</dbReference>
<accession>E3T4Q0</accession>
<sequence length="628" mass="74638">MSIMSNIKEIVKKIKQNKPIPKLSQDETFNVILHFENNISNYGYKNKKAVDYFYYLIDYGDLNTVYTYFNQIFETSYFHGLFFSSALAASDIIYYNQEFFSFLIDKKNTHNINYILKESSFKVVIKVLKHLDIFYNIQQQQPFTKYNSDDIIKSCIKNSDDRVYKLMLYMVSSSNITIYLNALTNCSPKYFLKRIKWLNQNIILKNNFNILLPYIIEYTNNLTQTAPYIEWSSVFFKLLKTYQNDDVVLISNKLNLNILIHKGGYNFYYKLKEICTPAILNIINHSILNNISHIKNDTLKIIIEILDCDYTITLNIILKILIDVAITNTDFKKINIINKTLCYKFVNILVNKYKKILYQEINNHDDYSSYIINFLSRYGNYFSMLTANNYYHKINLVKLFLRIKMRQFAKKCKNSLLNKRKRLLNEILTFKPYTNIPVLSQGSRNYQIITQSFHTISHYTLFDPKLFNNTNNMNNISSLIRMNINGTFKNRLPSKIINSIKHLVKSEYIITKTNQELYYLYDVNLTDLTFYERILWLRKYHPLSLPEHYIAFTPQEVLSIINQENTYVEEWININKNKSSIWYPIAYIKYIGNLNELYQMVLNNNLIFNNLTNSHNLIIKLNGNDYKI</sequence>
<evidence type="ECO:0000313" key="2">
    <source>
        <dbReference type="Proteomes" id="UP000029781"/>
    </source>
</evidence>
<proteinExistence type="predicted"/>
<organism evidence="1 2">
    <name type="scientific">Cafeteria roenbergensis virus (strain BV-PW1)</name>
    <name type="common">CroV</name>
    <dbReference type="NCBI Taxonomy" id="693272"/>
    <lineage>
        <taxon>Viruses</taxon>
        <taxon>Varidnaviria</taxon>
        <taxon>Bamfordvirae</taxon>
        <taxon>Nucleocytoviricota</taxon>
        <taxon>Megaviricetes</taxon>
        <taxon>Imitervirales</taxon>
        <taxon>Mimiviridae</taxon>
        <taxon>Aliimimivirinae</taxon>
        <taxon>Rheavirus</taxon>
        <taxon>Rheavirus sinusmexicani</taxon>
    </lineage>
</organism>
<protein>
    <submittedName>
        <fullName evidence="1">Uncharacterized protein</fullName>
    </submittedName>
</protein>